<accession>A0A0E3LTD1</accession>
<dbReference type="Proteomes" id="UP000033097">
    <property type="component" value="Chromosome"/>
</dbReference>
<dbReference type="STRING" id="213585.MSMAS_0115"/>
<evidence type="ECO:0000313" key="2">
    <source>
        <dbReference type="Proteomes" id="UP000033097"/>
    </source>
</evidence>
<dbReference type="AlphaFoldDB" id="A0A0E3LTD1"/>
<organism evidence="1 2">
    <name type="scientific">Methanosarcina mazei S-6</name>
    <dbReference type="NCBI Taxonomy" id="213585"/>
    <lineage>
        <taxon>Archaea</taxon>
        <taxon>Methanobacteriati</taxon>
        <taxon>Methanobacteriota</taxon>
        <taxon>Stenosarchaea group</taxon>
        <taxon>Methanomicrobia</taxon>
        <taxon>Methanosarcinales</taxon>
        <taxon>Methanosarcinaceae</taxon>
        <taxon>Methanosarcina</taxon>
    </lineage>
</organism>
<dbReference type="GeneID" id="24837698"/>
<dbReference type="PATRIC" id="fig|213585.10.peg.136"/>
<protein>
    <submittedName>
        <fullName evidence="1">Uncharacterized protein</fullName>
    </submittedName>
</protein>
<dbReference type="HOGENOM" id="CLU_060685_0_0_2"/>
<proteinExistence type="predicted"/>
<gene>
    <name evidence="1" type="ORF">MSMAS_0115</name>
</gene>
<sequence length="285" mass="31242">MGSELLKLNRTGLKLLFCLLITLSLFFGCLTHSANAEIVEWGVTPENPEKGDTIIISGLASPEEEVGVSISFEKTIPVYLGEYTYELENIEVLNFNNLLTIRTEGVESLKVKMKMVLSKTEATRAEDGTATVSFSGVSPGKYKIRVEGAAEEGASGVNLKVTSVQKLKAGKDGKFNYIYRTESVPSGKLEVRVGNSEREIILDAKEKTSEPVNVENEEKRSIYLAESSWDEDNSEAAIAGEVPSKGLEKEQKNQGHYNNQASNFFYLLAGALAGFGCLQVIKRKK</sequence>
<name>A0A0E3LTD1_METMZ</name>
<dbReference type="RefSeq" id="WP_048046259.1">
    <property type="nucleotide sequence ID" value="NZ_CP009512.1"/>
</dbReference>
<reference evidence="1 2" key="1">
    <citation type="submission" date="2014-07" db="EMBL/GenBank/DDBJ databases">
        <title>Methanogenic archaea and the global carbon cycle.</title>
        <authorList>
            <person name="Henriksen J.R."/>
            <person name="Luke J."/>
            <person name="Reinhart S."/>
            <person name="Benedict M.N."/>
            <person name="Youngblut N.D."/>
            <person name="Metcalf M.E."/>
            <person name="Whitaker R.J."/>
            <person name="Metcalf W.W."/>
        </authorList>
    </citation>
    <scope>NUCLEOTIDE SEQUENCE [LARGE SCALE GENOMIC DNA]</scope>
    <source>
        <strain evidence="1 2">S-6</strain>
    </source>
</reference>
<evidence type="ECO:0000313" key="1">
    <source>
        <dbReference type="EMBL" id="AKB63311.1"/>
    </source>
</evidence>
<dbReference type="PROSITE" id="PS51257">
    <property type="entry name" value="PROKAR_LIPOPROTEIN"/>
    <property type="match status" value="1"/>
</dbReference>
<dbReference type="KEGG" id="mmj:MSMAS_0115"/>
<dbReference type="EMBL" id="CP009512">
    <property type="protein sequence ID" value="AKB63311.1"/>
    <property type="molecule type" value="Genomic_DNA"/>
</dbReference>